<comment type="caution">
    <text evidence="6">The sequence shown here is derived from an EMBL/GenBank/DDBJ whole genome shotgun (WGS) entry which is preliminary data.</text>
</comment>
<dbReference type="Pfam" id="PF00082">
    <property type="entry name" value="Peptidase_S8"/>
    <property type="match status" value="1"/>
</dbReference>
<dbReference type="Gene3D" id="3.40.50.200">
    <property type="entry name" value="Peptidase S8/S53 domain"/>
    <property type="match status" value="1"/>
</dbReference>
<dbReference type="GeneID" id="81397390"/>
<evidence type="ECO:0000256" key="1">
    <source>
        <dbReference type="ARBA" id="ARBA00022729"/>
    </source>
</evidence>
<dbReference type="GO" id="GO:0004252">
    <property type="term" value="F:serine-type endopeptidase activity"/>
    <property type="evidence" value="ECO:0007669"/>
    <property type="project" value="InterPro"/>
</dbReference>
<evidence type="ECO:0000256" key="2">
    <source>
        <dbReference type="ARBA" id="ARBA00023145"/>
    </source>
</evidence>
<protein>
    <submittedName>
        <fullName evidence="6">Subtilisin-like protein</fullName>
    </submittedName>
</protein>
<evidence type="ECO:0000313" key="6">
    <source>
        <dbReference type="EMBL" id="KAJ5086389.1"/>
    </source>
</evidence>
<evidence type="ECO:0000256" key="4">
    <source>
        <dbReference type="SAM" id="SignalP"/>
    </source>
</evidence>
<dbReference type="InterPro" id="IPR000209">
    <property type="entry name" value="Peptidase_S8/S53_dom"/>
</dbReference>
<keyword evidence="2" id="KW-0865">Zymogen</keyword>
<feature type="chain" id="PRO_5040793959" evidence="4">
    <location>
        <begin position="17"/>
        <end position="438"/>
    </location>
</feature>
<dbReference type="AlphaFoldDB" id="A0A9W9ER57"/>
<reference evidence="6" key="2">
    <citation type="journal article" date="2023" name="IMA Fungus">
        <title>Comparative genomic study of the Penicillium genus elucidates a diverse pangenome and 15 lateral gene transfer events.</title>
        <authorList>
            <person name="Petersen C."/>
            <person name="Sorensen T."/>
            <person name="Nielsen M.R."/>
            <person name="Sondergaard T.E."/>
            <person name="Sorensen J.L."/>
            <person name="Fitzpatrick D.A."/>
            <person name="Frisvad J.C."/>
            <person name="Nielsen K.L."/>
        </authorList>
    </citation>
    <scope>NUCLEOTIDE SEQUENCE</scope>
    <source>
        <strain evidence="6">IBT 34128</strain>
    </source>
</reference>
<feature type="compositionally biased region" description="Basic and acidic residues" evidence="3">
    <location>
        <begin position="75"/>
        <end position="84"/>
    </location>
</feature>
<proteinExistence type="predicted"/>
<dbReference type="OrthoDB" id="206201at2759"/>
<dbReference type="Proteomes" id="UP001141434">
    <property type="component" value="Unassembled WGS sequence"/>
</dbReference>
<gene>
    <name evidence="6" type="ORF">NUU61_007696</name>
</gene>
<name>A0A9W9ER57_9EURO</name>
<organism evidence="6 7">
    <name type="scientific">Penicillium alfredii</name>
    <dbReference type="NCBI Taxonomy" id="1506179"/>
    <lineage>
        <taxon>Eukaryota</taxon>
        <taxon>Fungi</taxon>
        <taxon>Dikarya</taxon>
        <taxon>Ascomycota</taxon>
        <taxon>Pezizomycotina</taxon>
        <taxon>Eurotiomycetes</taxon>
        <taxon>Eurotiomycetidae</taxon>
        <taxon>Eurotiales</taxon>
        <taxon>Aspergillaceae</taxon>
        <taxon>Penicillium</taxon>
    </lineage>
</organism>
<dbReference type="SUPFAM" id="SSF52743">
    <property type="entry name" value="Subtilisin-like"/>
    <property type="match status" value="1"/>
</dbReference>
<reference evidence="6" key="1">
    <citation type="submission" date="2022-11" db="EMBL/GenBank/DDBJ databases">
        <authorList>
            <person name="Petersen C."/>
        </authorList>
    </citation>
    <scope>NUCLEOTIDE SEQUENCE</scope>
    <source>
        <strain evidence="6">IBT 34128</strain>
    </source>
</reference>
<dbReference type="EMBL" id="JAPMSZ010000010">
    <property type="protein sequence ID" value="KAJ5086389.1"/>
    <property type="molecule type" value="Genomic_DNA"/>
</dbReference>
<evidence type="ECO:0000256" key="3">
    <source>
        <dbReference type="SAM" id="MobiDB-lite"/>
    </source>
</evidence>
<feature type="domain" description="Peptidase S8/S53" evidence="5">
    <location>
        <begin position="120"/>
        <end position="292"/>
    </location>
</feature>
<evidence type="ECO:0000259" key="5">
    <source>
        <dbReference type="Pfam" id="PF00082"/>
    </source>
</evidence>
<dbReference type="RefSeq" id="XP_056508514.1">
    <property type="nucleotide sequence ID" value="XM_056658221.1"/>
</dbReference>
<dbReference type="GO" id="GO:0006508">
    <property type="term" value="P:proteolysis"/>
    <property type="evidence" value="ECO:0007669"/>
    <property type="project" value="InterPro"/>
</dbReference>
<dbReference type="InterPro" id="IPR036852">
    <property type="entry name" value="Peptidase_S8/S53_dom_sf"/>
</dbReference>
<keyword evidence="7" id="KW-1185">Reference proteome</keyword>
<keyword evidence="1 4" id="KW-0732">Signal</keyword>
<feature type="region of interest" description="Disordered" evidence="3">
    <location>
        <begin position="37"/>
        <end position="84"/>
    </location>
</feature>
<accession>A0A9W9ER57</accession>
<evidence type="ECO:0000313" key="7">
    <source>
        <dbReference type="Proteomes" id="UP001141434"/>
    </source>
</evidence>
<sequence>MRSILYSLLLFATCYAADPRLYSDPDTKLPHLNLHERATSTDEPVVGPNSNKKPSEAEAFEGNVTRSDDDVQSSLEKRADPRTRFEVQYDAPQELLQISEPRDSLSPYNWAYYIYEKFAGQNIYIYVIDRGVAHPDYMGQGNARRDMNKRDAHGRAIIARELPVHRRRKAIQTQASIDKGEHPEVDDDPQSHGTAVAIKALGTKFGVAKKAILIPVKIAGRTDYDLQTGVNAAGRDIMGQRDRRWRKSIVVAAMGSKDPKSNSDPEAGVFAERFTNLQDMGVPVVLASGNYAQEVWHGHRRTDIDILPAIVAQRGIPVSVIGSVDYLGNMMPASQGGHLLTACTMGHRVETYNKHGRLFHPSGTSVGKPLSPSSYSGKDLPKAHTVFNDSCPYLGWTNGYCHVKARLASEHTAYDSRQHGDSSSPLDANLYDVQSEWE</sequence>
<feature type="signal peptide" evidence="4">
    <location>
        <begin position="1"/>
        <end position="16"/>
    </location>
</feature>